<dbReference type="InterPro" id="IPR038503">
    <property type="entry name" value="SpoIIIAH_sf"/>
</dbReference>
<dbReference type="RefSeq" id="WP_192597596.1">
    <property type="nucleotide sequence ID" value="NZ_JADBEL010000003.1"/>
</dbReference>
<keyword evidence="2" id="KW-1185">Reference proteome</keyword>
<reference evidence="1" key="1">
    <citation type="submission" date="2020-10" db="EMBL/GenBank/DDBJ databases">
        <title>Genomic Encyclopedia of Type Strains, Phase IV (KMG-IV): sequencing the most valuable type-strain genomes for metagenomic binning, comparative biology and taxonomic classification.</title>
        <authorList>
            <person name="Goeker M."/>
        </authorList>
    </citation>
    <scope>NUCLEOTIDE SEQUENCE</scope>
    <source>
        <strain evidence="1">DSM 13886</strain>
    </source>
</reference>
<dbReference type="Gene3D" id="1.10.287.4300">
    <property type="entry name" value="Stage III sporulation protein AH-like"/>
    <property type="match status" value="1"/>
</dbReference>
<organism evidence="1 2">
    <name type="scientific">Sporosarcina limicola</name>
    <dbReference type="NCBI Taxonomy" id="34101"/>
    <lineage>
        <taxon>Bacteria</taxon>
        <taxon>Bacillati</taxon>
        <taxon>Bacillota</taxon>
        <taxon>Bacilli</taxon>
        <taxon>Bacillales</taxon>
        <taxon>Caryophanaceae</taxon>
        <taxon>Sporosarcina</taxon>
    </lineage>
</organism>
<accession>A0A927MH51</accession>
<gene>
    <name evidence="1" type="ORF">H4683_000857</name>
</gene>
<proteinExistence type="predicted"/>
<evidence type="ECO:0000313" key="2">
    <source>
        <dbReference type="Proteomes" id="UP000658225"/>
    </source>
</evidence>
<sequence>MRTNKRTVWFLTLLSLVAVISIYYVKGKEPMSFDGISIFTKETTDIAKLTEGMDDSNKKMPVFAETVLFEEMRMEVRNERSKLNDQLRTKIGSAEYTVTEKNEAVNEMDQLTKRNSAEALMEMEIKALGYQDAFVRTENGKVTITVLSTEGQSKKQANEIIHYVKSSWDDARDVQVNFTGET</sequence>
<dbReference type="AlphaFoldDB" id="A0A927MH51"/>
<dbReference type="Proteomes" id="UP000658225">
    <property type="component" value="Unassembled WGS sequence"/>
</dbReference>
<evidence type="ECO:0000313" key="1">
    <source>
        <dbReference type="EMBL" id="MBE1553783.1"/>
    </source>
</evidence>
<dbReference type="Pfam" id="PF12685">
    <property type="entry name" value="SpoIIIAH"/>
    <property type="match status" value="1"/>
</dbReference>
<comment type="caution">
    <text evidence="1">The sequence shown here is derived from an EMBL/GenBank/DDBJ whole genome shotgun (WGS) entry which is preliminary data.</text>
</comment>
<dbReference type="InterPro" id="IPR024232">
    <property type="entry name" value="SpoIIIAH"/>
</dbReference>
<protein>
    <submittedName>
        <fullName evidence="1">Stage III sporulation protein AH</fullName>
    </submittedName>
</protein>
<dbReference type="EMBL" id="JADBEL010000003">
    <property type="protein sequence ID" value="MBE1553783.1"/>
    <property type="molecule type" value="Genomic_DNA"/>
</dbReference>
<name>A0A927MH51_9BACL</name>